<comment type="function">
    <text evidence="6">Specifically methylates the pseudouridine at position 1915 (m3Psi1915) in 23S rRNA.</text>
</comment>
<accession>A0A1G5W894</accession>
<gene>
    <name evidence="6" type="primary">rlmH</name>
    <name evidence="7" type="ORF">SAMN02910343_01175</name>
</gene>
<evidence type="ECO:0000256" key="3">
    <source>
        <dbReference type="ARBA" id="ARBA00022679"/>
    </source>
</evidence>
<dbReference type="CDD" id="cd18081">
    <property type="entry name" value="RlmH-like"/>
    <property type="match status" value="1"/>
</dbReference>
<dbReference type="NCBIfam" id="NF000985">
    <property type="entry name" value="PRK00103.1-3"/>
    <property type="match status" value="1"/>
</dbReference>
<comment type="catalytic activity">
    <reaction evidence="6">
        <text>pseudouridine(1915) in 23S rRNA + S-adenosyl-L-methionine = N(3)-methylpseudouridine(1915) in 23S rRNA + S-adenosyl-L-homocysteine + H(+)</text>
        <dbReference type="Rhea" id="RHEA:42752"/>
        <dbReference type="Rhea" id="RHEA-COMP:10221"/>
        <dbReference type="Rhea" id="RHEA-COMP:10222"/>
        <dbReference type="ChEBI" id="CHEBI:15378"/>
        <dbReference type="ChEBI" id="CHEBI:57856"/>
        <dbReference type="ChEBI" id="CHEBI:59789"/>
        <dbReference type="ChEBI" id="CHEBI:65314"/>
        <dbReference type="ChEBI" id="CHEBI:74486"/>
        <dbReference type="EC" id="2.1.1.177"/>
    </reaction>
</comment>
<dbReference type="GO" id="GO:0005737">
    <property type="term" value="C:cytoplasm"/>
    <property type="evidence" value="ECO:0007669"/>
    <property type="project" value="UniProtKB-SubCell"/>
</dbReference>
<dbReference type="EC" id="2.1.1.177" evidence="6"/>
<evidence type="ECO:0000313" key="8">
    <source>
        <dbReference type="Proteomes" id="UP000199689"/>
    </source>
</evidence>
<organism evidence="7 8">
    <name type="scientific">Allisonella histaminiformans</name>
    <dbReference type="NCBI Taxonomy" id="209880"/>
    <lineage>
        <taxon>Bacteria</taxon>
        <taxon>Bacillati</taxon>
        <taxon>Bacillota</taxon>
        <taxon>Negativicutes</taxon>
        <taxon>Veillonellales</taxon>
        <taxon>Veillonellaceae</taxon>
        <taxon>Allisonella</taxon>
    </lineage>
</organism>
<evidence type="ECO:0000256" key="5">
    <source>
        <dbReference type="ARBA" id="ARBA00038303"/>
    </source>
</evidence>
<dbReference type="InterPro" id="IPR029028">
    <property type="entry name" value="Alpha/beta_knot_MTases"/>
</dbReference>
<feature type="binding site" evidence="6">
    <location>
        <begin position="127"/>
        <end position="132"/>
    </location>
    <ligand>
        <name>S-adenosyl-L-methionine</name>
        <dbReference type="ChEBI" id="CHEBI:59789"/>
    </ligand>
</feature>
<evidence type="ECO:0000256" key="2">
    <source>
        <dbReference type="ARBA" id="ARBA00022603"/>
    </source>
</evidence>
<keyword evidence="4 6" id="KW-0949">S-adenosyl-L-methionine</keyword>
<dbReference type="PANTHER" id="PTHR33603">
    <property type="entry name" value="METHYLTRANSFERASE"/>
    <property type="match status" value="1"/>
</dbReference>
<evidence type="ECO:0000256" key="1">
    <source>
        <dbReference type="ARBA" id="ARBA00022552"/>
    </source>
</evidence>
<dbReference type="Gene3D" id="3.40.1280.10">
    <property type="match status" value="1"/>
</dbReference>
<dbReference type="HAMAP" id="MF_00658">
    <property type="entry name" value="23SrRNA_methyltr_H"/>
    <property type="match status" value="1"/>
</dbReference>
<dbReference type="OrthoDB" id="9806643at2"/>
<dbReference type="RefSeq" id="WP_091364770.1">
    <property type="nucleotide sequence ID" value="NZ_FMXA01000014.1"/>
</dbReference>
<dbReference type="GeneID" id="87756191"/>
<proteinExistence type="inferred from homology"/>
<comment type="subunit">
    <text evidence="6">Homodimer.</text>
</comment>
<dbReference type="AlphaFoldDB" id="A0A1G5W894"/>
<dbReference type="EMBL" id="FMXA01000014">
    <property type="protein sequence ID" value="SDA53767.1"/>
    <property type="molecule type" value="Genomic_DNA"/>
</dbReference>
<dbReference type="PIRSF" id="PIRSF004505">
    <property type="entry name" value="MT_bac"/>
    <property type="match status" value="1"/>
</dbReference>
<evidence type="ECO:0000256" key="4">
    <source>
        <dbReference type="ARBA" id="ARBA00022691"/>
    </source>
</evidence>
<comment type="subcellular location">
    <subcellularLocation>
        <location evidence="6">Cytoplasm</location>
    </subcellularLocation>
</comment>
<dbReference type="GO" id="GO:0070038">
    <property type="term" value="F:rRNA (pseudouridine-N3-)-methyltransferase activity"/>
    <property type="evidence" value="ECO:0007669"/>
    <property type="project" value="UniProtKB-UniRule"/>
</dbReference>
<feature type="binding site" evidence="6">
    <location>
        <position position="108"/>
    </location>
    <ligand>
        <name>S-adenosyl-L-methionine</name>
        <dbReference type="ChEBI" id="CHEBI:59789"/>
    </ligand>
</feature>
<sequence length="159" mass="18222">MKFSVIGIGKIKEKWMKAGIAEYTKRLSGMGRVEFIEQGEERVPDNPSPADITKALDREAEKLLKYVPEGACVILLDTKGKEMSSEDFSHWMEKKMVTGSSHFCFLIGGPYGNSDLLRKRAQLRFCLGQITLTHQMARLILTEQIYRAMKIMRHEPYHL</sequence>
<dbReference type="Pfam" id="PF02590">
    <property type="entry name" value="SPOUT_MTase"/>
    <property type="match status" value="1"/>
</dbReference>
<feature type="binding site" evidence="6">
    <location>
        <position position="76"/>
    </location>
    <ligand>
        <name>S-adenosyl-L-methionine</name>
        <dbReference type="ChEBI" id="CHEBI:59789"/>
    </ligand>
</feature>
<keyword evidence="1 6" id="KW-0698">rRNA processing</keyword>
<keyword evidence="8" id="KW-1185">Reference proteome</keyword>
<evidence type="ECO:0000256" key="6">
    <source>
        <dbReference type="HAMAP-Rule" id="MF_00658"/>
    </source>
</evidence>
<keyword evidence="2 6" id="KW-0489">Methyltransferase</keyword>
<name>A0A1G5W894_9FIRM</name>
<protein>
    <recommendedName>
        <fullName evidence="6">Ribosomal RNA large subunit methyltransferase H</fullName>
        <ecNumber evidence="6">2.1.1.177</ecNumber>
    </recommendedName>
    <alternativeName>
        <fullName evidence="6">23S rRNA (pseudouridine1915-N3)-methyltransferase</fullName>
    </alternativeName>
    <alternativeName>
        <fullName evidence="6">23S rRNA m3Psi1915 methyltransferase</fullName>
    </alternativeName>
    <alternativeName>
        <fullName evidence="6">rRNA (pseudouridine-N3-)-methyltransferase RlmH</fullName>
    </alternativeName>
</protein>
<dbReference type="Proteomes" id="UP000199689">
    <property type="component" value="Unassembled WGS sequence"/>
</dbReference>
<keyword evidence="6" id="KW-0963">Cytoplasm</keyword>
<dbReference type="InterPro" id="IPR029026">
    <property type="entry name" value="tRNA_m1G_MTases_N"/>
</dbReference>
<comment type="similarity">
    <text evidence="5 6">Belongs to the RNA methyltransferase RlmH family.</text>
</comment>
<reference evidence="7 8" key="1">
    <citation type="submission" date="2016-10" db="EMBL/GenBank/DDBJ databases">
        <authorList>
            <person name="de Groot N.N."/>
        </authorList>
    </citation>
    <scope>NUCLEOTIDE SEQUENCE [LARGE SCALE GENOMIC DNA]</scope>
    <source>
        <strain evidence="7 8">DSM 15230</strain>
    </source>
</reference>
<dbReference type="SUPFAM" id="SSF75217">
    <property type="entry name" value="alpha/beta knot"/>
    <property type="match status" value="1"/>
</dbReference>
<dbReference type="PANTHER" id="PTHR33603:SF1">
    <property type="entry name" value="RIBOSOMAL RNA LARGE SUBUNIT METHYLTRANSFERASE H"/>
    <property type="match status" value="1"/>
</dbReference>
<dbReference type="STRING" id="209880.SAMN02910343_01175"/>
<evidence type="ECO:0000313" key="7">
    <source>
        <dbReference type="EMBL" id="SDA53767.1"/>
    </source>
</evidence>
<keyword evidence="3 6" id="KW-0808">Transferase</keyword>
<dbReference type="InterPro" id="IPR003742">
    <property type="entry name" value="RlmH-like"/>
</dbReference>